<evidence type="ECO:0000259" key="4">
    <source>
        <dbReference type="Pfam" id="PF04500"/>
    </source>
</evidence>
<reference evidence="5" key="1">
    <citation type="submission" date="2021-02" db="EMBL/GenBank/DDBJ databases">
        <authorList>
            <person name="Nowell W R."/>
        </authorList>
    </citation>
    <scope>NUCLEOTIDE SEQUENCE</scope>
</reference>
<evidence type="ECO:0000313" key="6">
    <source>
        <dbReference type="Proteomes" id="UP000663842"/>
    </source>
</evidence>
<evidence type="ECO:0000256" key="3">
    <source>
        <dbReference type="ARBA" id="ARBA00022833"/>
    </source>
</evidence>
<sequence>MKAQIPSYINLEQFNELYINGRRAIVAKYPSGDLSIQGLYAKDPGFSYNVSRWLPPTINKSPSGGASVFNPPSNFWSTDSPPCGNNYAVPRGLIINNGALPHIAPINITQNTIVFGRGGFQEARGAASGGAFYVVNIFEELDSPNEWFLVKDTRTLYFMPNESMPQFFVARQISCLISISGSSFQTSVENISIQGLTLTETSHTYMGDYMEPSGGDWAVHRGGTLYLTNTKKITITRNIFIPLGSRVLHGSKNDFLEPFKERSSPVLIAASRSASVIGNLMFNIPRAAINANDDFYGNHTLSWNVIFNTVRETSDHGPINTWDRQPFLSGAVQSSLPSVWQRESFIHQNTLFNNYNSFYPIDHDDGSCFYEDRYNFQVYGGKKNYLGHSKLDHHEIYVYHDTKSSQGFSYTIDKTTNDKTYWKCEHVRKFKCKGRIHTNCTHTILLHENDNHNHPALNSNEATQNVIDYCLTNLSNNAVARLPGLKHVKQNIQNRGGKMTYQKFYTIKDLI</sequence>
<dbReference type="Pfam" id="PF04500">
    <property type="entry name" value="FLYWCH"/>
    <property type="match status" value="1"/>
</dbReference>
<evidence type="ECO:0000313" key="5">
    <source>
        <dbReference type="EMBL" id="CAF4049829.1"/>
    </source>
</evidence>
<gene>
    <name evidence="5" type="ORF">UXM345_LOCUS19148</name>
</gene>
<dbReference type="AlphaFoldDB" id="A0A819RLJ1"/>
<dbReference type="EMBL" id="CAJOBF010002678">
    <property type="protein sequence ID" value="CAF4049829.1"/>
    <property type="molecule type" value="Genomic_DNA"/>
</dbReference>
<organism evidence="5 6">
    <name type="scientific">Rotaria magnacalcarata</name>
    <dbReference type="NCBI Taxonomy" id="392030"/>
    <lineage>
        <taxon>Eukaryota</taxon>
        <taxon>Metazoa</taxon>
        <taxon>Spiralia</taxon>
        <taxon>Gnathifera</taxon>
        <taxon>Rotifera</taxon>
        <taxon>Eurotatoria</taxon>
        <taxon>Bdelloidea</taxon>
        <taxon>Philodinida</taxon>
        <taxon>Philodinidae</taxon>
        <taxon>Rotaria</taxon>
    </lineage>
</organism>
<dbReference type="PANTHER" id="PTHR36453:SF1">
    <property type="entry name" value="RIGHT HANDED BETA HELIX DOMAIN-CONTAINING PROTEIN"/>
    <property type="match status" value="1"/>
</dbReference>
<keyword evidence="2" id="KW-0863">Zinc-finger</keyword>
<keyword evidence="3" id="KW-0862">Zinc</keyword>
<accession>A0A819RLJ1</accession>
<evidence type="ECO:0000256" key="2">
    <source>
        <dbReference type="ARBA" id="ARBA00022771"/>
    </source>
</evidence>
<dbReference type="Proteomes" id="UP000663842">
    <property type="component" value="Unassembled WGS sequence"/>
</dbReference>
<comment type="caution">
    <text evidence="5">The sequence shown here is derived from an EMBL/GenBank/DDBJ whole genome shotgun (WGS) entry which is preliminary data.</text>
</comment>
<dbReference type="Gene3D" id="2.20.25.240">
    <property type="match status" value="1"/>
</dbReference>
<evidence type="ECO:0000256" key="1">
    <source>
        <dbReference type="ARBA" id="ARBA00022723"/>
    </source>
</evidence>
<protein>
    <recommendedName>
        <fullName evidence="4">FLYWCH-type domain-containing protein</fullName>
    </recommendedName>
</protein>
<dbReference type="InterPro" id="IPR007588">
    <property type="entry name" value="Znf_FLYWCH"/>
</dbReference>
<dbReference type="GO" id="GO:0008270">
    <property type="term" value="F:zinc ion binding"/>
    <property type="evidence" value="ECO:0007669"/>
    <property type="project" value="UniProtKB-KW"/>
</dbReference>
<feature type="domain" description="FLYWCH-type" evidence="4">
    <location>
        <begin position="406"/>
        <end position="454"/>
    </location>
</feature>
<keyword evidence="1" id="KW-0479">Metal-binding</keyword>
<dbReference type="PANTHER" id="PTHR36453">
    <property type="entry name" value="SECRETED PROTEIN-RELATED"/>
    <property type="match status" value="1"/>
</dbReference>
<name>A0A819RLJ1_9BILA</name>
<proteinExistence type="predicted"/>